<dbReference type="Proteomes" id="UP000715441">
    <property type="component" value="Unassembled WGS sequence"/>
</dbReference>
<dbReference type="Gene3D" id="1.10.10.1320">
    <property type="entry name" value="Anti-sigma factor, zinc-finger domain"/>
    <property type="match status" value="1"/>
</dbReference>
<keyword evidence="6" id="KW-0805">Transcription regulation</keyword>
<feature type="transmembrane region" description="Helical" evidence="11">
    <location>
        <begin position="91"/>
        <end position="115"/>
    </location>
</feature>
<dbReference type="PANTHER" id="PTHR37461:SF1">
    <property type="entry name" value="ANTI-SIGMA-K FACTOR RSKA"/>
    <property type="match status" value="1"/>
</dbReference>
<protein>
    <recommendedName>
        <fullName evidence="10">Regulator of SigK</fullName>
    </recommendedName>
    <alternativeName>
        <fullName evidence="9">Sigma-K anti-sigma factor RskA</fullName>
    </alternativeName>
</protein>
<dbReference type="EMBL" id="JAAXLS010000060">
    <property type="protein sequence ID" value="NKQ58584.1"/>
    <property type="molecule type" value="Genomic_DNA"/>
</dbReference>
<dbReference type="InterPro" id="IPR018764">
    <property type="entry name" value="RskA_C"/>
</dbReference>
<evidence type="ECO:0000256" key="10">
    <source>
        <dbReference type="ARBA" id="ARBA00030803"/>
    </source>
</evidence>
<sequence length="247" mass="26416">MTTPDVHMLTGAYALDALDEFERRQFERHLSVCDECGQEVAELRATTVRLGLAVSQAPPAELKRRVMTQIAEVRQEPPGRERVARRRERRWAIRLVSTAAAVAVAVAAAFGVIAYRAQNSLDNTRGQLAQAQSQANELAELLAAPDLRAVPGTGSTSGEGSVMVSERLNRGMLLVHGMPDQPATATYQVWAIAGGVPRSIGLLGPKGTTTTPYVFEGLAGVNEVAMTVEPAGGSPRPTTSPSVWFTL</sequence>
<organism evidence="14 15">
    <name type="scientific">Amycolatopsis acididurans</name>
    <dbReference type="NCBI Taxonomy" id="2724524"/>
    <lineage>
        <taxon>Bacteria</taxon>
        <taxon>Bacillati</taxon>
        <taxon>Actinomycetota</taxon>
        <taxon>Actinomycetes</taxon>
        <taxon>Pseudonocardiales</taxon>
        <taxon>Pseudonocardiaceae</taxon>
        <taxon>Amycolatopsis</taxon>
    </lineage>
</organism>
<keyword evidence="7 11" id="KW-0472">Membrane</keyword>
<evidence type="ECO:0000259" key="12">
    <source>
        <dbReference type="Pfam" id="PF10099"/>
    </source>
</evidence>
<evidence type="ECO:0000256" key="6">
    <source>
        <dbReference type="ARBA" id="ARBA00023015"/>
    </source>
</evidence>
<evidence type="ECO:0000256" key="11">
    <source>
        <dbReference type="SAM" id="Phobius"/>
    </source>
</evidence>
<evidence type="ECO:0000256" key="2">
    <source>
        <dbReference type="ARBA" id="ARBA00004236"/>
    </source>
</evidence>
<reference evidence="14 15" key="1">
    <citation type="submission" date="2020-04" db="EMBL/GenBank/DDBJ databases">
        <title>Novel species.</title>
        <authorList>
            <person name="Teo W.F.A."/>
            <person name="Lipun K."/>
            <person name="Srisuk N."/>
            <person name="Duangmal K."/>
        </authorList>
    </citation>
    <scope>NUCLEOTIDE SEQUENCE [LARGE SCALE GENOMIC DNA]</scope>
    <source>
        <strain evidence="14 15">K13G38</strain>
    </source>
</reference>
<evidence type="ECO:0000256" key="7">
    <source>
        <dbReference type="ARBA" id="ARBA00023136"/>
    </source>
</evidence>
<evidence type="ECO:0000256" key="5">
    <source>
        <dbReference type="ARBA" id="ARBA00022989"/>
    </source>
</evidence>
<comment type="subcellular location">
    <subcellularLocation>
        <location evidence="2">Cell membrane</location>
    </subcellularLocation>
    <subcellularLocation>
        <location evidence="1">Membrane</location>
        <topology evidence="1">Single-pass membrane protein</topology>
    </subcellularLocation>
</comment>
<gene>
    <name evidence="14" type="ORF">HFP15_37640</name>
</gene>
<feature type="domain" description="Anti-sigma-K factor RskA N-terminal" evidence="13">
    <location>
        <begin position="9"/>
        <end position="44"/>
    </location>
</feature>
<evidence type="ECO:0000313" key="15">
    <source>
        <dbReference type="Proteomes" id="UP000715441"/>
    </source>
</evidence>
<evidence type="ECO:0000259" key="13">
    <source>
        <dbReference type="Pfam" id="PF22618"/>
    </source>
</evidence>
<feature type="domain" description="Anti-sigma K factor RskA C-terminal" evidence="12">
    <location>
        <begin position="99"/>
        <end position="241"/>
    </location>
</feature>
<evidence type="ECO:0000256" key="8">
    <source>
        <dbReference type="ARBA" id="ARBA00023163"/>
    </source>
</evidence>
<accession>A0ABX1JIC0</accession>
<keyword evidence="5 11" id="KW-1133">Transmembrane helix</keyword>
<dbReference type="InterPro" id="IPR041916">
    <property type="entry name" value="Anti_sigma_zinc_sf"/>
</dbReference>
<dbReference type="Pfam" id="PF10099">
    <property type="entry name" value="RskA_C"/>
    <property type="match status" value="1"/>
</dbReference>
<keyword evidence="15" id="KW-1185">Reference proteome</keyword>
<evidence type="ECO:0000256" key="1">
    <source>
        <dbReference type="ARBA" id="ARBA00004167"/>
    </source>
</evidence>
<keyword evidence="4 11" id="KW-0812">Transmembrane</keyword>
<keyword evidence="3" id="KW-1003">Cell membrane</keyword>
<keyword evidence="8" id="KW-0804">Transcription</keyword>
<dbReference type="PANTHER" id="PTHR37461">
    <property type="entry name" value="ANTI-SIGMA-K FACTOR RSKA"/>
    <property type="match status" value="1"/>
</dbReference>
<evidence type="ECO:0000256" key="4">
    <source>
        <dbReference type="ARBA" id="ARBA00022692"/>
    </source>
</evidence>
<dbReference type="RefSeq" id="WP_168522558.1">
    <property type="nucleotide sequence ID" value="NZ_JAAXLS010000060.1"/>
</dbReference>
<proteinExistence type="predicted"/>
<dbReference type="Pfam" id="PF22618">
    <property type="entry name" value="RskA_N"/>
    <property type="match status" value="1"/>
</dbReference>
<dbReference type="InterPro" id="IPR051474">
    <property type="entry name" value="Anti-sigma-K/W_factor"/>
</dbReference>
<evidence type="ECO:0000313" key="14">
    <source>
        <dbReference type="EMBL" id="NKQ58584.1"/>
    </source>
</evidence>
<dbReference type="InterPro" id="IPR053877">
    <property type="entry name" value="RskA_N"/>
</dbReference>
<name>A0ABX1JIC0_9PSEU</name>
<evidence type="ECO:0000256" key="9">
    <source>
        <dbReference type="ARBA" id="ARBA00029829"/>
    </source>
</evidence>
<evidence type="ECO:0000256" key="3">
    <source>
        <dbReference type="ARBA" id="ARBA00022475"/>
    </source>
</evidence>
<comment type="caution">
    <text evidence="14">The sequence shown here is derived from an EMBL/GenBank/DDBJ whole genome shotgun (WGS) entry which is preliminary data.</text>
</comment>